<feature type="region of interest" description="Disordered" evidence="1">
    <location>
        <begin position="171"/>
        <end position="326"/>
    </location>
</feature>
<keyword evidence="3" id="KW-1185">Reference proteome</keyword>
<accession>A0A3P7MH97</accession>
<feature type="compositionally biased region" description="Polar residues" evidence="1">
    <location>
        <begin position="294"/>
        <end position="305"/>
    </location>
</feature>
<proteinExistence type="predicted"/>
<reference evidence="2 3" key="1">
    <citation type="submission" date="2018-11" db="EMBL/GenBank/DDBJ databases">
        <authorList>
            <consortium name="Pathogen Informatics"/>
        </authorList>
    </citation>
    <scope>NUCLEOTIDE SEQUENCE [LARGE SCALE GENOMIC DNA]</scope>
</reference>
<dbReference type="EMBL" id="UYRV01114424">
    <property type="protein sequence ID" value="VDN28894.1"/>
    <property type="molecule type" value="Genomic_DNA"/>
</dbReference>
<dbReference type="Proteomes" id="UP000271889">
    <property type="component" value="Unassembled WGS sequence"/>
</dbReference>
<feature type="non-terminal residue" evidence="2">
    <location>
        <position position="326"/>
    </location>
</feature>
<feature type="compositionally biased region" description="Polar residues" evidence="1">
    <location>
        <begin position="229"/>
        <end position="239"/>
    </location>
</feature>
<gene>
    <name evidence="2" type="ORF">CGOC_LOCUS11095</name>
</gene>
<evidence type="ECO:0000313" key="2">
    <source>
        <dbReference type="EMBL" id="VDN28894.1"/>
    </source>
</evidence>
<dbReference type="AlphaFoldDB" id="A0A3P7MH97"/>
<feature type="compositionally biased region" description="Pro residues" evidence="1">
    <location>
        <begin position="311"/>
        <end position="326"/>
    </location>
</feature>
<evidence type="ECO:0000313" key="3">
    <source>
        <dbReference type="Proteomes" id="UP000271889"/>
    </source>
</evidence>
<organism evidence="2 3">
    <name type="scientific">Cylicostephanus goldi</name>
    <name type="common">Nematode worm</name>
    <dbReference type="NCBI Taxonomy" id="71465"/>
    <lineage>
        <taxon>Eukaryota</taxon>
        <taxon>Metazoa</taxon>
        <taxon>Ecdysozoa</taxon>
        <taxon>Nematoda</taxon>
        <taxon>Chromadorea</taxon>
        <taxon>Rhabditida</taxon>
        <taxon>Rhabditina</taxon>
        <taxon>Rhabditomorpha</taxon>
        <taxon>Strongyloidea</taxon>
        <taxon>Strongylidae</taxon>
        <taxon>Cylicostephanus</taxon>
    </lineage>
</organism>
<dbReference type="OrthoDB" id="10687076at2759"/>
<name>A0A3P7MH97_CYLGO</name>
<feature type="compositionally biased region" description="Gly residues" evidence="1">
    <location>
        <begin position="179"/>
        <end position="202"/>
    </location>
</feature>
<feature type="compositionally biased region" description="Low complexity" evidence="1">
    <location>
        <begin position="240"/>
        <end position="292"/>
    </location>
</feature>
<evidence type="ECO:0000256" key="1">
    <source>
        <dbReference type="SAM" id="MobiDB-lite"/>
    </source>
</evidence>
<protein>
    <submittedName>
        <fullName evidence="2">Uncharacterized protein</fullName>
    </submittedName>
</protein>
<sequence>MTKRFQFSKVIRATSRRALSIHTLFKIAQVIASWISSNYGHSSVEKYLLFNANKQALAIPSNICAPKELITEAGDQKDQGQIDTVKLVRALRKTGHCACAWYAAPAASYPRAPAGYAAAPPPPPASSYGGSSYGGGGGGYSAPIGGGGGYSGPVGGGGGYSGPVGGGYGGAAPQIPGPTQGGGQYSDLGVQGGTSYGQGGPAPGLDQGPAPGGSYQQTANVGPTLVQPAPQTEPAQQFTSQESAPQEQAPQEQAPQEQAPQEQISQEQAPQEPAPQEAAPEEPASFSAPAPSGTYVNTGNTNDIQTAPVDQGPPPPPPAPVDQGPP</sequence>